<gene>
    <name evidence="10" type="ORF">EDC35_10164</name>
</gene>
<evidence type="ECO:0000313" key="11">
    <source>
        <dbReference type="Proteomes" id="UP000295717"/>
    </source>
</evidence>
<keyword evidence="11" id="KW-1185">Reference proteome</keyword>
<feature type="compositionally biased region" description="Acidic residues" evidence="6">
    <location>
        <begin position="831"/>
        <end position="847"/>
    </location>
</feature>
<reference evidence="10 11" key="1">
    <citation type="submission" date="2019-03" db="EMBL/GenBank/DDBJ databases">
        <title>Genomic Encyclopedia of Type Strains, Phase IV (KMG-IV): sequencing the most valuable type-strain genomes for metagenomic binning, comparative biology and taxonomic classification.</title>
        <authorList>
            <person name="Goeker M."/>
        </authorList>
    </citation>
    <scope>NUCLEOTIDE SEQUENCE [LARGE SCALE GENOMIC DNA]</scope>
    <source>
        <strain evidence="10 11">DSM 13587</strain>
    </source>
</reference>
<keyword evidence="2" id="KW-1003">Cell membrane</keyword>
<dbReference type="PANTHER" id="PTHR30294:SF29">
    <property type="entry name" value="MULTIDRUG ABC TRANSPORTER PERMEASE YBHS-RELATED"/>
    <property type="match status" value="1"/>
</dbReference>
<evidence type="ECO:0000259" key="9">
    <source>
        <dbReference type="Pfam" id="PF23357"/>
    </source>
</evidence>
<name>A0A4V2V252_9GAMM</name>
<evidence type="ECO:0000256" key="5">
    <source>
        <dbReference type="ARBA" id="ARBA00023136"/>
    </source>
</evidence>
<evidence type="ECO:0000256" key="6">
    <source>
        <dbReference type="SAM" id="MobiDB-lite"/>
    </source>
</evidence>
<evidence type="ECO:0000256" key="7">
    <source>
        <dbReference type="SAM" id="Phobius"/>
    </source>
</evidence>
<dbReference type="Pfam" id="PF23357">
    <property type="entry name" value="DUF7088"/>
    <property type="match status" value="1"/>
</dbReference>
<evidence type="ECO:0000256" key="3">
    <source>
        <dbReference type="ARBA" id="ARBA00022692"/>
    </source>
</evidence>
<evidence type="ECO:0000256" key="1">
    <source>
        <dbReference type="ARBA" id="ARBA00004651"/>
    </source>
</evidence>
<organism evidence="10 11">
    <name type="scientific">Thiobaca trueperi</name>
    <dbReference type="NCBI Taxonomy" id="127458"/>
    <lineage>
        <taxon>Bacteria</taxon>
        <taxon>Pseudomonadati</taxon>
        <taxon>Pseudomonadota</taxon>
        <taxon>Gammaproteobacteria</taxon>
        <taxon>Chromatiales</taxon>
        <taxon>Chromatiaceae</taxon>
        <taxon>Thiobaca</taxon>
    </lineage>
</organism>
<dbReference type="GO" id="GO:0005886">
    <property type="term" value="C:plasma membrane"/>
    <property type="evidence" value="ECO:0007669"/>
    <property type="project" value="UniProtKB-SubCell"/>
</dbReference>
<sequence>MSDITRVARRELAAFFGSPVAWLFIGTFLAVCLFVFFWVDAFFARNIADARPLFEWMPILLIFLCAALTMRLWSEERRAGTLESLLTLPVAAYRLVLGKFLAAWALVAIALALTLPVPVTVALLGPLDWGPVIGAYLATLLLAAAYLSIGLFVSSRTDNPIVALIGSTLLCAVIYLIGSPALTGLIGHGGGEILRLFGSGARFESITRGVIDLRDLYYYLSLVGVFLALTVYSLERLRWAEHESNPRHHRRWTLVTALTVANLIAVHLWLSHVSGARADLTEGRLYTLSEATRAYLGQLQEPLLIRGYFSAQTHPLLAPLVPPLRDLLEEMQIAGQGRVRVEFVDPQESPDLEREAGEQYGIRPVAFQTETKYQAAVVNSYFDILVKYGDQFEKLGFQDLIDVKVRGESNLDVRLRNPEYDLTRTIKKVLYGYQGGGDLFAQITRPLHFRGFISDAAVLPEPLPGLRADLESVLGDLAARSGGRFSFEIQDPATGDGALAKTIKEQFGFEPLVVDLLNPTPFYFYMALQPGEQDSGVQAVPIPLPESLDRAGLSRAIEAGIKRFAPGVLRTLALYTPSPAPDQFGMGPAPGGDYSLLQQSLREGFSVHETDLTSGQVPEDADLLLVVGPEELDEKQQFAIDQFLMQGGTVILAASRFQVDLGGGSISARKTNTGLEDWLAHQGLTLGPKLVLDPQNTPFPIPVQRDLGGFSVQEIQTLDYPYFPDIRGDGLAEDSGITASLGQITVNWSSPIAIDAAQNAGRQIVKLIQSSPKAWTSASENMQPDFDQHGSLGFAHGDDQGRKVLAVAIEGRFQSPFAGRPSPLLARPTESEADAAETPDSPDDQKDEPETPEEKEKTPAVVSGVVESSPASARLILIGSSSFLTDTAISLATQATQTRYLKPVELVQNAVDWSLEDRGLLSLRGRGQFSRLLEPIGQQGRLFWESLNYLLALSGLALVYWLYRRARARRERSYAAILGTGDKTS</sequence>
<dbReference type="RefSeq" id="WP_132974859.1">
    <property type="nucleotide sequence ID" value="NZ_SMAO01000001.1"/>
</dbReference>
<accession>A0A4V2V252</accession>
<dbReference type="Pfam" id="PF12679">
    <property type="entry name" value="ABC2_membrane_2"/>
    <property type="match status" value="1"/>
</dbReference>
<feature type="domain" description="DUF7088" evidence="9">
    <location>
        <begin position="283"/>
        <end position="386"/>
    </location>
</feature>
<dbReference type="InterPro" id="IPR055396">
    <property type="entry name" value="DUF7088"/>
</dbReference>
<feature type="transmembrane region" description="Helical" evidence="7">
    <location>
        <begin position="133"/>
        <end position="153"/>
    </location>
</feature>
<feature type="transmembrane region" description="Helical" evidence="7">
    <location>
        <begin position="56"/>
        <end position="73"/>
    </location>
</feature>
<comment type="subcellular location">
    <subcellularLocation>
        <location evidence="1">Cell membrane</location>
        <topology evidence="1">Multi-pass membrane protein</topology>
    </subcellularLocation>
</comment>
<dbReference type="PANTHER" id="PTHR30294">
    <property type="entry name" value="MEMBRANE COMPONENT OF ABC TRANSPORTER YHHJ-RELATED"/>
    <property type="match status" value="1"/>
</dbReference>
<evidence type="ECO:0000259" key="8">
    <source>
        <dbReference type="Pfam" id="PF09822"/>
    </source>
</evidence>
<feature type="compositionally biased region" description="Basic and acidic residues" evidence="6">
    <location>
        <begin position="848"/>
        <end position="858"/>
    </location>
</feature>
<protein>
    <submittedName>
        <fullName evidence="10">ABC-2 type transport system permease protein</fullName>
    </submittedName>
</protein>
<dbReference type="Proteomes" id="UP000295717">
    <property type="component" value="Unassembled WGS sequence"/>
</dbReference>
<feature type="transmembrane region" description="Helical" evidence="7">
    <location>
        <begin position="85"/>
        <end position="113"/>
    </location>
</feature>
<dbReference type="EMBL" id="SMAO01000001">
    <property type="protein sequence ID" value="TCT23752.1"/>
    <property type="molecule type" value="Genomic_DNA"/>
</dbReference>
<dbReference type="InterPro" id="IPR051449">
    <property type="entry name" value="ABC-2_transporter_component"/>
</dbReference>
<feature type="transmembrane region" description="Helical" evidence="7">
    <location>
        <begin position="12"/>
        <end position="36"/>
    </location>
</feature>
<feature type="transmembrane region" description="Helical" evidence="7">
    <location>
        <begin position="942"/>
        <end position="963"/>
    </location>
</feature>
<dbReference type="GO" id="GO:0140359">
    <property type="term" value="F:ABC-type transporter activity"/>
    <property type="evidence" value="ECO:0007669"/>
    <property type="project" value="InterPro"/>
</dbReference>
<keyword evidence="4 7" id="KW-1133">Transmembrane helix</keyword>
<dbReference type="Pfam" id="PF09822">
    <property type="entry name" value="ABC_transp_aux"/>
    <property type="match status" value="1"/>
</dbReference>
<proteinExistence type="predicted"/>
<feature type="transmembrane region" description="Helical" evidence="7">
    <location>
        <begin position="160"/>
        <end position="178"/>
    </location>
</feature>
<evidence type="ECO:0000256" key="4">
    <source>
        <dbReference type="ARBA" id="ARBA00022989"/>
    </source>
</evidence>
<comment type="caution">
    <text evidence="10">The sequence shown here is derived from an EMBL/GenBank/DDBJ whole genome shotgun (WGS) entry which is preliminary data.</text>
</comment>
<feature type="region of interest" description="Disordered" evidence="6">
    <location>
        <begin position="818"/>
        <end position="863"/>
    </location>
</feature>
<dbReference type="AlphaFoldDB" id="A0A4V2V252"/>
<evidence type="ECO:0000313" key="10">
    <source>
        <dbReference type="EMBL" id="TCT23752.1"/>
    </source>
</evidence>
<keyword evidence="3 7" id="KW-0812">Transmembrane</keyword>
<feature type="transmembrane region" description="Helical" evidence="7">
    <location>
        <begin position="216"/>
        <end position="232"/>
    </location>
</feature>
<keyword evidence="5 7" id="KW-0472">Membrane</keyword>
<feature type="domain" description="ABC-type uncharacterised transport system" evidence="8">
    <location>
        <begin position="597"/>
        <end position="894"/>
    </location>
</feature>
<dbReference type="OrthoDB" id="9794512at2"/>
<evidence type="ECO:0000256" key="2">
    <source>
        <dbReference type="ARBA" id="ARBA00022475"/>
    </source>
</evidence>
<feature type="transmembrane region" description="Helical" evidence="7">
    <location>
        <begin position="252"/>
        <end position="270"/>
    </location>
</feature>
<dbReference type="InterPro" id="IPR019196">
    <property type="entry name" value="ABC_transp_unknown"/>
</dbReference>